<organism evidence="2 3">
    <name type="scientific">Sulfuricaulis limicola</name>
    <dbReference type="NCBI Taxonomy" id="1620215"/>
    <lineage>
        <taxon>Bacteria</taxon>
        <taxon>Pseudomonadati</taxon>
        <taxon>Pseudomonadota</taxon>
        <taxon>Gammaproteobacteria</taxon>
        <taxon>Acidiferrobacterales</taxon>
        <taxon>Acidiferrobacteraceae</taxon>
        <taxon>Sulfuricaulis</taxon>
    </lineage>
</organism>
<proteinExistence type="predicted"/>
<dbReference type="InterPro" id="IPR039022">
    <property type="entry name" value="KaiB-like"/>
</dbReference>
<evidence type="ECO:0000259" key="1">
    <source>
        <dbReference type="SMART" id="SM01248"/>
    </source>
</evidence>
<dbReference type="SUPFAM" id="SSF52833">
    <property type="entry name" value="Thioredoxin-like"/>
    <property type="match status" value="1"/>
</dbReference>
<dbReference type="EMBL" id="AP014879">
    <property type="protein sequence ID" value="BAV34127.1"/>
    <property type="molecule type" value="Genomic_DNA"/>
</dbReference>
<evidence type="ECO:0000313" key="2">
    <source>
        <dbReference type="EMBL" id="BAV34127.1"/>
    </source>
</evidence>
<dbReference type="InParanoid" id="A0A1B4XH83"/>
<dbReference type="SMART" id="SM01248">
    <property type="entry name" value="KaiB"/>
    <property type="match status" value="1"/>
</dbReference>
<feature type="domain" description="KaiB" evidence="1">
    <location>
        <begin position="22"/>
        <end position="103"/>
    </location>
</feature>
<dbReference type="Proteomes" id="UP000243180">
    <property type="component" value="Chromosome"/>
</dbReference>
<dbReference type="Pfam" id="PF07689">
    <property type="entry name" value="KaiB"/>
    <property type="match status" value="1"/>
</dbReference>
<dbReference type="AlphaFoldDB" id="A0A1B4XH83"/>
<dbReference type="RefSeq" id="WP_096360913.1">
    <property type="nucleotide sequence ID" value="NZ_AP014879.1"/>
</dbReference>
<dbReference type="Gene3D" id="3.40.30.10">
    <property type="entry name" value="Glutaredoxin"/>
    <property type="match status" value="1"/>
</dbReference>
<sequence>MRRKKTPAQSSASAITPALVMCLYVVNSAPNSLLAIANLAAICKEFLKDNYKLEVVDVLEQPLRALADGIVVTPSLAKLSPSPAANIVGNLSDKSGVMRALGISGYAP</sequence>
<keyword evidence="3" id="KW-1185">Reference proteome</keyword>
<dbReference type="CDD" id="cd02978">
    <property type="entry name" value="KaiB_like"/>
    <property type="match status" value="1"/>
</dbReference>
<protein>
    <submittedName>
        <fullName evidence="2">Circadian clock protein KaiB</fullName>
    </submittedName>
</protein>
<dbReference type="PANTHER" id="PTHR41709:SF2">
    <property type="entry name" value="CIRCADIAN CLOCK PROTEIN KAIB2"/>
    <property type="match status" value="1"/>
</dbReference>
<gene>
    <name evidence="2" type="ORF">SCL_1829</name>
</gene>
<dbReference type="InterPro" id="IPR036249">
    <property type="entry name" value="Thioredoxin-like_sf"/>
</dbReference>
<dbReference type="GO" id="GO:0048511">
    <property type="term" value="P:rhythmic process"/>
    <property type="evidence" value="ECO:0007669"/>
    <property type="project" value="InterPro"/>
</dbReference>
<evidence type="ECO:0000313" key="3">
    <source>
        <dbReference type="Proteomes" id="UP000243180"/>
    </source>
</evidence>
<dbReference type="InterPro" id="IPR011649">
    <property type="entry name" value="KaiB_domain"/>
</dbReference>
<name>A0A1B4XH83_9GAMM</name>
<accession>A0A1B4XH83</accession>
<dbReference type="KEGG" id="slim:SCL_1829"/>
<dbReference type="OrthoDB" id="9153969at2"/>
<dbReference type="PANTHER" id="PTHR41709">
    <property type="entry name" value="KAIB-LIKE PROTEIN 1"/>
    <property type="match status" value="1"/>
</dbReference>
<reference evidence="2 3" key="1">
    <citation type="submission" date="2015-05" db="EMBL/GenBank/DDBJ databases">
        <title>Complete genome sequence of a sulfur-oxidizing gammaproteobacterium strain HA5.</title>
        <authorList>
            <person name="Miura A."/>
            <person name="Kojima H."/>
            <person name="Fukui M."/>
        </authorList>
    </citation>
    <scope>NUCLEOTIDE SEQUENCE [LARGE SCALE GENOMIC DNA]</scope>
    <source>
        <strain evidence="2 3">HA5</strain>
    </source>
</reference>